<evidence type="ECO:0000313" key="5">
    <source>
        <dbReference type="Proteomes" id="UP001283361"/>
    </source>
</evidence>
<accession>A0AAE1CS00</accession>
<comment type="subcellular location">
    <subcellularLocation>
        <location evidence="1">Secreted</location>
    </subcellularLocation>
</comment>
<dbReference type="InterPro" id="IPR008983">
    <property type="entry name" value="Tumour_necrosis_fac-like_dom"/>
</dbReference>
<gene>
    <name evidence="4" type="ORF">RRG08_016535</name>
</gene>
<protein>
    <recommendedName>
        <fullName evidence="3">C1q domain-containing protein</fullName>
    </recommendedName>
</protein>
<proteinExistence type="predicted"/>
<evidence type="ECO:0000313" key="4">
    <source>
        <dbReference type="EMBL" id="KAK3730660.1"/>
    </source>
</evidence>
<comment type="caution">
    <text evidence="4">The sequence shown here is derived from an EMBL/GenBank/DDBJ whole genome shotgun (WGS) entry which is preliminary data.</text>
</comment>
<sequence length="131" mass="14525">VWSEAVAVSVALTKHLTLASDQIAKYNKVLVNEGEDYSETDGKFSCPQVRQVNFSALSQKGNLAWLELYHGKEYIESIWAFTENAYASASNSAILYLQKGAQVYIQSAADVYLFGTTSEMYTTFSGHFITS</sequence>
<dbReference type="PANTHER" id="PTHR15427">
    <property type="entry name" value="EMILIN ELASTIN MICROFIBRIL INTERFACE-LOCATED PROTEIN ELASTIN MICROFIBRIL INTERFACER"/>
    <property type="match status" value="1"/>
</dbReference>
<dbReference type="InterPro" id="IPR050392">
    <property type="entry name" value="Collagen/C1q_domain"/>
</dbReference>
<dbReference type="GO" id="GO:0005581">
    <property type="term" value="C:collagen trimer"/>
    <property type="evidence" value="ECO:0007669"/>
    <property type="project" value="UniProtKB-KW"/>
</dbReference>
<evidence type="ECO:0000256" key="1">
    <source>
        <dbReference type="ARBA" id="ARBA00004613"/>
    </source>
</evidence>
<feature type="non-terminal residue" evidence="4">
    <location>
        <position position="1"/>
    </location>
</feature>
<dbReference type="Proteomes" id="UP001283361">
    <property type="component" value="Unassembled WGS sequence"/>
</dbReference>
<reference evidence="4" key="1">
    <citation type="journal article" date="2023" name="G3 (Bethesda)">
        <title>A reference genome for the long-term kleptoplast-retaining sea slug Elysia crispata morphotype clarki.</title>
        <authorList>
            <person name="Eastman K.E."/>
            <person name="Pendleton A.L."/>
            <person name="Shaikh M.A."/>
            <person name="Suttiyut T."/>
            <person name="Ogas R."/>
            <person name="Tomko P."/>
            <person name="Gavelis G."/>
            <person name="Widhalm J.R."/>
            <person name="Wisecaver J.H."/>
        </authorList>
    </citation>
    <scope>NUCLEOTIDE SEQUENCE</scope>
    <source>
        <strain evidence="4">ECLA1</strain>
    </source>
</reference>
<name>A0AAE1CS00_9GAST</name>
<dbReference type="EMBL" id="JAWDGP010007063">
    <property type="protein sequence ID" value="KAK3730660.1"/>
    <property type="molecule type" value="Genomic_DNA"/>
</dbReference>
<dbReference type="PRINTS" id="PR00007">
    <property type="entry name" value="COMPLEMNTC1Q"/>
</dbReference>
<dbReference type="PROSITE" id="PS50871">
    <property type="entry name" value="C1Q"/>
    <property type="match status" value="1"/>
</dbReference>
<dbReference type="SUPFAM" id="SSF49842">
    <property type="entry name" value="TNF-like"/>
    <property type="match status" value="1"/>
</dbReference>
<dbReference type="AlphaFoldDB" id="A0AAE1CS00"/>
<evidence type="ECO:0000259" key="3">
    <source>
        <dbReference type="PROSITE" id="PS50871"/>
    </source>
</evidence>
<dbReference type="Gene3D" id="2.60.120.40">
    <property type="match status" value="1"/>
</dbReference>
<dbReference type="InterPro" id="IPR001073">
    <property type="entry name" value="C1q_dom"/>
</dbReference>
<keyword evidence="2" id="KW-0964">Secreted</keyword>
<evidence type="ECO:0000256" key="2">
    <source>
        <dbReference type="ARBA" id="ARBA00022525"/>
    </source>
</evidence>
<feature type="domain" description="C1q" evidence="3">
    <location>
        <begin position="1"/>
        <end position="131"/>
    </location>
</feature>
<dbReference type="PANTHER" id="PTHR15427:SF33">
    <property type="entry name" value="COLLAGEN IV NC1 DOMAIN-CONTAINING PROTEIN"/>
    <property type="match status" value="1"/>
</dbReference>
<dbReference type="SMART" id="SM00110">
    <property type="entry name" value="C1Q"/>
    <property type="match status" value="1"/>
</dbReference>
<keyword evidence="5" id="KW-1185">Reference proteome</keyword>
<dbReference type="Pfam" id="PF00386">
    <property type="entry name" value="C1q"/>
    <property type="match status" value="1"/>
</dbReference>
<organism evidence="4 5">
    <name type="scientific">Elysia crispata</name>
    <name type="common">lettuce slug</name>
    <dbReference type="NCBI Taxonomy" id="231223"/>
    <lineage>
        <taxon>Eukaryota</taxon>
        <taxon>Metazoa</taxon>
        <taxon>Spiralia</taxon>
        <taxon>Lophotrochozoa</taxon>
        <taxon>Mollusca</taxon>
        <taxon>Gastropoda</taxon>
        <taxon>Heterobranchia</taxon>
        <taxon>Euthyneura</taxon>
        <taxon>Panpulmonata</taxon>
        <taxon>Sacoglossa</taxon>
        <taxon>Placobranchoidea</taxon>
        <taxon>Plakobranchidae</taxon>
        <taxon>Elysia</taxon>
    </lineage>
</organism>